<sequence length="68" mass="7945">MQGWRDMPNQVVPLAVVVQHHGKQRHQQDEDNRAAYDGEDDTRVVWEADIRCDVISISIQAVLYKKER</sequence>
<evidence type="ECO:0000313" key="1">
    <source>
        <dbReference type="EMBL" id="GCB79270.1"/>
    </source>
</evidence>
<dbReference type="EMBL" id="BFAA01011960">
    <property type="protein sequence ID" value="GCB79270.1"/>
    <property type="molecule type" value="Genomic_DNA"/>
</dbReference>
<organism evidence="1 2">
    <name type="scientific">Scyliorhinus torazame</name>
    <name type="common">Cloudy catshark</name>
    <name type="synonym">Catulus torazame</name>
    <dbReference type="NCBI Taxonomy" id="75743"/>
    <lineage>
        <taxon>Eukaryota</taxon>
        <taxon>Metazoa</taxon>
        <taxon>Chordata</taxon>
        <taxon>Craniata</taxon>
        <taxon>Vertebrata</taxon>
        <taxon>Chondrichthyes</taxon>
        <taxon>Elasmobranchii</taxon>
        <taxon>Galeomorphii</taxon>
        <taxon>Galeoidea</taxon>
        <taxon>Carcharhiniformes</taxon>
        <taxon>Scyliorhinidae</taxon>
        <taxon>Scyliorhinus</taxon>
    </lineage>
</organism>
<keyword evidence="2" id="KW-1185">Reference proteome</keyword>
<proteinExistence type="predicted"/>
<dbReference type="AlphaFoldDB" id="A0A401Q1P8"/>
<dbReference type="Proteomes" id="UP000288216">
    <property type="component" value="Unassembled WGS sequence"/>
</dbReference>
<evidence type="ECO:0000313" key="2">
    <source>
        <dbReference type="Proteomes" id="UP000288216"/>
    </source>
</evidence>
<accession>A0A401Q1P8</accession>
<gene>
    <name evidence="1" type="ORF">scyTo_0017865</name>
</gene>
<name>A0A401Q1P8_SCYTO</name>
<reference evidence="1 2" key="1">
    <citation type="journal article" date="2018" name="Nat. Ecol. Evol.">
        <title>Shark genomes provide insights into elasmobranch evolution and the origin of vertebrates.</title>
        <authorList>
            <person name="Hara Y"/>
            <person name="Yamaguchi K"/>
            <person name="Onimaru K"/>
            <person name="Kadota M"/>
            <person name="Koyanagi M"/>
            <person name="Keeley SD"/>
            <person name="Tatsumi K"/>
            <person name="Tanaka K"/>
            <person name="Motone F"/>
            <person name="Kageyama Y"/>
            <person name="Nozu R"/>
            <person name="Adachi N"/>
            <person name="Nishimura O"/>
            <person name="Nakagawa R"/>
            <person name="Tanegashima C"/>
            <person name="Kiyatake I"/>
            <person name="Matsumoto R"/>
            <person name="Murakumo K"/>
            <person name="Nishida K"/>
            <person name="Terakita A"/>
            <person name="Kuratani S"/>
            <person name="Sato K"/>
            <person name="Hyodo S Kuraku.S."/>
        </authorList>
    </citation>
    <scope>NUCLEOTIDE SEQUENCE [LARGE SCALE GENOMIC DNA]</scope>
</reference>
<protein>
    <submittedName>
        <fullName evidence="1">Uncharacterized protein</fullName>
    </submittedName>
</protein>
<comment type="caution">
    <text evidence="1">The sequence shown here is derived from an EMBL/GenBank/DDBJ whole genome shotgun (WGS) entry which is preliminary data.</text>
</comment>